<proteinExistence type="predicted"/>
<dbReference type="AlphaFoldDB" id="A0AAU7QXD3"/>
<reference evidence="2" key="1">
    <citation type="submission" date="2024-06" db="EMBL/GenBank/DDBJ databases">
        <title>Micromonospora sp. strain HUAS YX12 genome sequences.</title>
        <authorList>
            <person name="Mo P."/>
        </authorList>
    </citation>
    <scope>NUCLEOTIDE SEQUENCE</scope>
    <source>
        <strain evidence="2">HUAS YX12</strain>
    </source>
</reference>
<organism evidence="2">
    <name type="scientific">Micromonospora sp. HUAS YX12</name>
    <dbReference type="NCBI Taxonomy" id="3156396"/>
    <lineage>
        <taxon>Bacteria</taxon>
        <taxon>Bacillati</taxon>
        <taxon>Actinomycetota</taxon>
        <taxon>Actinomycetes</taxon>
        <taxon>Micromonosporales</taxon>
        <taxon>Micromonosporaceae</taxon>
        <taxon>Micromonospora</taxon>
    </lineage>
</organism>
<keyword evidence="1" id="KW-0472">Membrane</keyword>
<sequence length="140" mass="14070">MRFGSRSWLPALAIALGSASGWLSAGAGGSLQRAPTALLVMVVGLGSAGLLVGLVSGRQDGGRWFMPALALLAGFYAGTWLNSPHHSFAGDAVVLALAAIPACVSAALGFAVGPHLPDARTFAAAGTAQRRDGSSQLDRS</sequence>
<keyword evidence="1" id="KW-0812">Transmembrane</keyword>
<accession>A0AAU7QXD3</accession>
<feature type="transmembrane region" description="Helical" evidence="1">
    <location>
        <begin position="37"/>
        <end position="57"/>
    </location>
</feature>
<gene>
    <name evidence="2" type="ORF">ABIH81_25050</name>
</gene>
<evidence type="ECO:0000313" key="2">
    <source>
        <dbReference type="EMBL" id="XBT80893.1"/>
    </source>
</evidence>
<name>A0AAU7QXD3_9ACTN</name>
<feature type="transmembrane region" description="Helical" evidence="1">
    <location>
        <begin position="93"/>
        <end position="112"/>
    </location>
</feature>
<dbReference type="EMBL" id="CP157974">
    <property type="protein sequence ID" value="XBT80893.1"/>
    <property type="molecule type" value="Genomic_DNA"/>
</dbReference>
<dbReference type="RefSeq" id="WP_349877332.1">
    <property type="nucleotide sequence ID" value="NZ_CP157974.1"/>
</dbReference>
<protein>
    <submittedName>
        <fullName evidence="2">Uncharacterized protein</fullName>
    </submittedName>
</protein>
<keyword evidence="1" id="KW-1133">Transmembrane helix</keyword>
<evidence type="ECO:0000256" key="1">
    <source>
        <dbReference type="SAM" id="Phobius"/>
    </source>
</evidence>
<feature type="transmembrane region" description="Helical" evidence="1">
    <location>
        <begin position="64"/>
        <end position="81"/>
    </location>
</feature>